<keyword evidence="4 5" id="KW-0862">Zinc</keyword>
<feature type="binding site" evidence="5">
    <location>
        <position position="327"/>
    </location>
    <ligand>
        <name>Zn(2+)</name>
        <dbReference type="ChEBI" id="CHEBI:29105"/>
    </ligand>
</feature>
<sequence length="425" mass="48025">MKYVIDSLSKCSPRSGHFQKNDSILHLPMLLQYTKCAIVPYLSKEVFNYVTTDAQGYSICLDTTINMVDALSAYRKGIASFSGIGSDGISFLTIKNPTVVNKTADHGDTKDTMSIYARSGRKIISANQYMDLVSSHHPDVFHSLCDGETNATSSKRRIMKSMDRSKAFLEICLQRYRQSESLKSGSLFVAAIEGGYNLRHREEYIKEILVHNSDIHGYFLDGLHSNGFTATSLTIDNIKEIVKKCNELLPADKFKVMFGPYNPVVMLQLIQLGVDVFDSSYCYIATKNRCALTFSFDMESSSNGRDFDMDLKDPKYKEDFSAVLSGCNCLTCQKHTRAYIHHLINTKELLASILLMIHNSHHFIEFFKTIRQSIASGNFQELIDFVKAQFDRRCLLDENIQKIVELDEVTKKGKKTVSSDELSLS</sequence>
<keyword evidence="1 5" id="KW-0963">Cytoplasm</keyword>
<comment type="subcellular location">
    <subcellularLocation>
        <location evidence="5">Cytoplasm</location>
    </subcellularLocation>
</comment>
<evidence type="ECO:0000256" key="4">
    <source>
        <dbReference type="ARBA" id="ARBA00022833"/>
    </source>
</evidence>
<name>A0A9Q0RYA7_9DIPT</name>
<dbReference type="SUPFAM" id="SSF51713">
    <property type="entry name" value="tRNA-guanine transglycosylase"/>
    <property type="match status" value="1"/>
</dbReference>
<feature type="binding site" evidence="5">
    <location>
        <position position="329"/>
    </location>
    <ligand>
        <name>Zn(2+)</name>
        <dbReference type="ChEBI" id="CHEBI:29105"/>
    </ligand>
</feature>
<keyword evidence="8" id="KW-1185">Reference proteome</keyword>
<evidence type="ECO:0000256" key="2">
    <source>
        <dbReference type="ARBA" id="ARBA00022694"/>
    </source>
</evidence>
<accession>A0A9Q0RYA7</accession>
<dbReference type="GO" id="GO:0008479">
    <property type="term" value="F:tRNA-guanosine(34) queuine transglycosylase activity"/>
    <property type="evidence" value="ECO:0007669"/>
    <property type="project" value="UniProtKB-UniRule"/>
</dbReference>
<keyword evidence="2 5" id="KW-0819">tRNA processing</keyword>
<reference evidence="7" key="1">
    <citation type="submission" date="2022-07" db="EMBL/GenBank/DDBJ databases">
        <authorList>
            <person name="Trinca V."/>
            <person name="Uliana J.V.C."/>
            <person name="Torres T.T."/>
            <person name="Ward R.J."/>
            <person name="Monesi N."/>
        </authorList>
    </citation>
    <scope>NUCLEOTIDE SEQUENCE</scope>
    <source>
        <strain evidence="7">HSMRA1968</strain>
        <tissue evidence="7">Whole embryos</tissue>
    </source>
</reference>
<evidence type="ECO:0000313" key="8">
    <source>
        <dbReference type="Proteomes" id="UP001151699"/>
    </source>
</evidence>
<protein>
    <recommendedName>
        <fullName evidence="5">Queuine tRNA-ribosyltransferase accessory subunit 2</fullName>
    </recommendedName>
    <alternativeName>
        <fullName evidence="5">Queuine tRNA-ribosyltransferase domain-containing protein 1</fullName>
    </alternativeName>
</protein>
<organism evidence="7 8">
    <name type="scientific">Pseudolycoriella hygida</name>
    <dbReference type="NCBI Taxonomy" id="35572"/>
    <lineage>
        <taxon>Eukaryota</taxon>
        <taxon>Metazoa</taxon>
        <taxon>Ecdysozoa</taxon>
        <taxon>Arthropoda</taxon>
        <taxon>Hexapoda</taxon>
        <taxon>Insecta</taxon>
        <taxon>Pterygota</taxon>
        <taxon>Neoptera</taxon>
        <taxon>Endopterygota</taxon>
        <taxon>Diptera</taxon>
        <taxon>Nematocera</taxon>
        <taxon>Sciaroidea</taxon>
        <taxon>Sciaridae</taxon>
        <taxon>Pseudolycoriella</taxon>
    </lineage>
</organism>
<gene>
    <name evidence="7" type="ORF">Bhyg_15281</name>
</gene>
<dbReference type="OrthoDB" id="27601at2759"/>
<comment type="subunit">
    <text evidence="5">Heterodimer of a catalytic subunit and an accessory subunit.</text>
</comment>
<dbReference type="PANTHER" id="PTHR46064:SF1">
    <property type="entry name" value="QUEUINE TRNA-RIBOSYLTRANSFERASE ACCESSORY SUBUNIT 2"/>
    <property type="match status" value="1"/>
</dbReference>
<evidence type="ECO:0000256" key="5">
    <source>
        <dbReference type="HAMAP-Rule" id="MF_03043"/>
    </source>
</evidence>
<dbReference type="Proteomes" id="UP001151699">
    <property type="component" value="Chromosome C"/>
</dbReference>
<dbReference type="GO" id="GO:0046872">
    <property type="term" value="F:metal ion binding"/>
    <property type="evidence" value="ECO:0007669"/>
    <property type="project" value="UniProtKB-KW"/>
</dbReference>
<dbReference type="HAMAP" id="MF_03043">
    <property type="entry name" value="QTRT2"/>
    <property type="match status" value="1"/>
</dbReference>
<evidence type="ECO:0000313" key="7">
    <source>
        <dbReference type="EMBL" id="KAJ6636688.1"/>
    </source>
</evidence>
<dbReference type="GO" id="GO:0005737">
    <property type="term" value="C:cytoplasm"/>
    <property type="evidence" value="ECO:0007669"/>
    <property type="project" value="UniProtKB-SubCell"/>
</dbReference>
<keyword evidence="3 5" id="KW-0479">Metal-binding</keyword>
<feature type="domain" description="tRNA-guanine(15) transglycosylase-like" evidence="6">
    <location>
        <begin position="12"/>
        <end position="386"/>
    </location>
</feature>
<dbReference type="PANTHER" id="PTHR46064">
    <property type="entry name" value="QUEUINE TRNA-RIBOSYLTRANSFERASE ACCESSORY SUBUNIT 2"/>
    <property type="match status" value="1"/>
</dbReference>
<dbReference type="Gene3D" id="3.20.20.105">
    <property type="entry name" value="Queuine tRNA-ribosyltransferase-like"/>
    <property type="match status" value="1"/>
</dbReference>
<feature type="binding site" evidence="5">
    <location>
        <position position="332"/>
    </location>
    <ligand>
        <name>Zn(2+)</name>
        <dbReference type="ChEBI" id="CHEBI:29105"/>
    </ligand>
</feature>
<dbReference type="InterPro" id="IPR036511">
    <property type="entry name" value="TGT-like_sf"/>
</dbReference>
<proteinExistence type="inferred from homology"/>
<evidence type="ECO:0000256" key="3">
    <source>
        <dbReference type="ARBA" id="ARBA00022723"/>
    </source>
</evidence>
<evidence type="ECO:0000259" key="6">
    <source>
        <dbReference type="Pfam" id="PF01702"/>
    </source>
</evidence>
<dbReference type="InterPro" id="IPR050852">
    <property type="entry name" value="Queuine_tRNA-ribosyltrfase"/>
</dbReference>
<comment type="function">
    <text evidence="5">Non-catalytic subunit of the queuine tRNA-ribosyltransferase (TGT) that catalyzes the base-exchange of a guanine (G) residue with queuine (Q) at position 34 (anticodon wobble position) in tRNAs with GU(N) anticodons (tRNA-Asp, -Asn, -His and -Tyr), resulting in the hypermodified nucleoside queuosine (7-(((4,5-cis-dihydroxy-2-cyclopenten-1-yl)amino)methyl)-7-deazaguanosine).</text>
</comment>
<dbReference type="InterPro" id="IPR002616">
    <property type="entry name" value="tRNA_ribo_trans-like"/>
</dbReference>
<comment type="similarity">
    <text evidence="5">Belongs to the queuine tRNA-ribosyltransferase family. QTRT2 subfamily.</text>
</comment>
<dbReference type="InterPro" id="IPR028592">
    <property type="entry name" value="QTRTD1"/>
</dbReference>
<dbReference type="NCBIfam" id="TIGR00449">
    <property type="entry name" value="tgt_general"/>
    <property type="match status" value="1"/>
</dbReference>
<feature type="binding site" evidence="5">
    <location>
        <position position="358"/>
    </location>
    <ligand>
        <name>Zn(2+)</name>
        <dbReference type="ChEBI" id="CHEBI:29105"/>
    </ligand>
</feature>
<comment type="cofactor">
    <cofactor evidence="5">
        <name>Zn(2+)</name>
        <dbReference type="ChEBI" id="CHEBI:29105"/>
    </cofactor>
    <text evidence="5">Binds 1 zinc ion per subunit.</text>
</comment>
<comment type="caution">
    <text evidence="7">The sequence shown here is derived from an EMBL/GenBank/DDBJ whole genome shotgun (WGS) entry which is preliminary data.</text>
</comment>
<dbReference type="AlphaFoldDB" id="A0A9Q0RYA7"/>
<evidence type="ECO:0000256" key="1">
    <source>
        <dbReference type="ARBA" id="ARBA00022490"/>
    </source>
</evidence>
<dbReference type="GO" id="GO:0006400">
    <property type="term" value="P:tRNA modification"/>
    <property type="evidence" value="ECO:0007669"/>
    <property type="project" value="InterPro"/>
</dbReference>
<dbReference type="EMBL" id="WJQU01000004">
    <property type="protein sequence ID" value="KAJ6636688.1"/>
    <property type="molecule type" value="Genomic_DNA"/>
</dbReference>
<dbReference type="Pfam" id="PF01702">
    <property type="entry name" value="TGT"/>
    <property type="match status" value="1"/>
</dbReference>